<dbReference type="SUPFAM" id="SSF52096">
    <property type="entry name" value="ClpP/crotonase"/>
    <property type="match status" value="2"/>
</dbReference>
<evidence type="ECO:0000313" key="9">
    <source>
        <dbReference type="EMBL" id="MFD0965108.1"/>
    </source>
</evidence>
<protein>
    <submittedName>
        <fullName evidence="9">Signal peptide peptidase SppA</fullName>
        <ecNumber evidence="9">3.4.21.-</ecNumber>
    </submittedName>
</protein>
<keyword evidence="7" id="KW-1133">Transmembrane helix</keyword>
<keyword evidence="3" id="KW-0645">Protease</keyword>
<evidence type="ECO:0000256" key="2">
    <source>
        <dbReference type="ARBA" id="ARBA00008683"/>
    </source>
</evidence>
<evidence type="ECO:0000259" key="8">
    <source>
        <dbReference type="Pfam" id="PF01343"/>
    </source>
</evidence>
<dbReference type="Pfam" id="PF01343">
    <property type="entry name" value="Peptidase_S49"/>
    <property type="match status" value="2"/>
</dbReference>
<comment type="subcellular location">
    <subcellularLocation>
        <location evidence="1">Membrane</location>
    </subcellularLocation>
</comment>
<evidence type="ECO:0000313" key="10">
    <source>
        <dbReference type="Proteomes" id="UP001596997"/>
    </source>
</evidence>
<sequence length="591" mass="65580">MNFLKRVLATIVGIFVFIGLCFVMLMIIGAIAGGGSDDKVKIKENTVLELNLDQAIPDYKPKSEEDKIFNELFGKEGHNDLFDIISAIEYASKDENIKGISIKNLNLQAGMAQTKALRDALKEFKNTGKFIVAYGDIISQKAYYLNSVADSIYLNPVGALDFKGLSSEILYYKDFQEKYGLKMEVIRHGKYKSAVEPYLAQEMSEANREQISVFLNSIWSNMKNEISESRGVSVAQLDTIADNLLTRTATKAADSKLIDKVAYVDEFNDAIKNRLGVEEDKDVETVSIYKYAKYAAGKIRSKKAKIKDKIAVIYAQGQIMYGEGDEKTIGQGSINKALKDAREDEKIKAVVLRVNSPGGSALASELIWREIERTKAVKPVIVSMGNLAASGGYYIACNADKIIAEPSTITGSIGVFGTLPNAHEFMNNIGINAESVQTNKNAITYSFFEPLSQEQHDVIKEGVVDIYNLFVKRVADGRKMTPEAVNEIAQGRVWTGSDALNIGLVDEIGGLDIALKYAAEAAELEDYKVKELPHYEKDFEKMLSGFGFVQTKESLLKEELGARNYEIMQKMKNITKMEGAQMLLPYDLNIQ</sequence>
<keyword evidence="10" id="KW-1185">Reference proteome</keyword>
<dbReference type="NCBIfam" id="TIGR00705">
    <property type="entry name" value="SppA_67K"/>
    <property type="match status" value="1"/>
</dbReference>
<comment type="caution">
    <text evidence="9">The sequence shown here is derived from an EMBL/GenBank/DDBJ whole genome shotgun (WGS) entry which is preliminary data.</text>
</comment>
<dbReference type="Gene3D" id="3.90.226.10">
    <property type="entry name" value="2-enoyl-CoA Hydratase, Chain A, domain 1"/>
    <property type="match status" value="3"/>
</dbReference>
<dbReference type="NCBIfam" id="TIGR00706">
    <property type="entry name" value="SppA_dom"/>
    <property type="match status" value="1"/>
</dbReference>
<dbReference type="PANTHER" id="PTHR33209:SF1">
    <property type="entry name" value="PEPTIDASE S49 DOMAIN-CONTAINING PROTEIN"/>
    <property type="match status" value="1"/>
</dbReference>
<dbReference type="InterPro" id="IPR002142">
    <property type="entry name" value="Peptidase_S49"/>
</dbReference>
<evidence type="ECO:0000256" key="1">
    <source>
        <dbReference type="ARBA" id="ARBA00004370"/>
    </source>
</evidence>
<dbReference type="EMBL" id="JBHTJM010000011">
    <property type="protein sequence ID" value="MFD0965108.1"/>
    <property type="molecule type" value="Genomic_DNA"/>
</dbReference>
<gene>
    <name evidence="9" type="primary">sppA</name>
    <name evidence="9" type="ORF">ACFQ1O_13910</name>
</gene>
<evidence type="ECO:0000256" key="6">
    <source>
        <dbReference type="ARBA" id="ARBA00023136"/>
    </source>
</evidence>
<keyword evidence="4 9" id="KW-0378">Hydrolase</keyword>
<dbReference type="InterPro" id="IPR047217">
    <property type="entry name" value="S49_SppA_67K_type_N"/>
</dbReference>
<reference evidence="10" key="1">
    <citation type="journal article" date="2019" name="Int. J. Syst. Evol. Microbiol.">
        <title>The Global Catalogue of Microorganisms (GCM) 10K type strain sequencing project: providing services to taxonomists for standard genome sequencing and annotation.</title>
        <authorList>
            <consortium name="The Broad Institute Genomics Platform"/>
            <consortium name="The Broad Institute Genome Sequencing Center for Infectious Disease"/>
            <person name="Wu L."/>
            <person name="Ma J."/>
        </authorList>
    </citation>
    <scope>NUCLEOTIDE SEQUENCE [LARGE SCALE GENOMIC DNA]</scope>
    <source>
        <strain evidence="10">CCUG 62114</strain>
    </source>
</reference>
<evidence type="ECO:0000256" key="3">
    <source>
        <dbReference type="ARBA" id="ARBA00022670"/>
    </source>
</evidence>
<feature type="domain" description="Peptidase S49" evidence="8">
    <location>
        <begin position="124"/>
        <end position="275"/>
    </location>
</feature>
<evidence type="ECO:0000256" key="7">
    <source>
        <dbReference type="SAM" id="Phobius"/>
    </source>
</evidence>
<comment type="similarity">
    <text evidence="2">Belongs to the peptidase S49 family.</text>
</comment>
<evidence type="ECO:0000256" key="5">
    <source>
        <dbReference type="ARBA" id="ARBA00022825"/>
    </source>
</evidence>
<dbReference type="CDD" id="cd07018">
    <property type="entry name" value="S49_SppA_67K_type"/>
    <property type="match status" value="1"/>
</dbReference>
<keyword evidence="5" id="KW-0720">Serine protease</keyword>
<dbReference type="Proteomes" id="UP001596997">
    <property type="component" value="Unassembled WGS sequence"/>
</dbReference>
<dbReference type="RefSeq" id="WP_377716949.1">
    <property type="nucleotide sequence ID" value="NZ_JBHTJM010000011.1"/>
</dbReference>
<dbReference type="InterPro" id="IPR004634">
    <property type="entry name" value="Pept_S49_pIV"/>
</dbReference>
<organism evidence="9 10">
    <name type="scientific">Pseudofulvibacter geojedonensis</name>
    <dbReference type="NCBI Taxonomy" id="1123758"/>
    <lineage>
        <taxon>Bacteria</taxon>
        <taxon>Pseudomonadati</taxon>
        <taxon>Bacteroidota</taxon>
        <taxon>Flavobacteriia</taxon>
        <taxon>Flavobacteriales</taxon>
        <taxon>Flavobacteriaceae</taxon>
        <taxon>Pseudofulvibacter</taxon>
    </lineage>
</organism>
<feature type="domain" description="Peptidase S49" evidence="8">
    <location>
        <begin position="373"/>
        <end position="524"/>
    </location>
</feature>
<keyword evidence="7" id="KW-0812">Transmembrane</keyword>
<dbReference type="PIRSF" id="PIRSF001217">
    <property type="entry name" value="Protease_4_SppA"/>
    <property type="match status" value="1"/>
</dbReference>
<dbReference type="CDD" id="cd07023">
    <property type="entry name" value="S49_Sppa_N_C"/>
    <property type="match status" value="1"/>
</dbReference>
<dbReference type="InterPro" id="IPR047272">
    <property type="entry name" value="S49_SppA_C"/>
</dbReference>
<dbReference type="InterPro" id="IPR029045">
    <property type="entry name" value="ClpP/crotonase-like_dom_sf"/>
</dbReference>
<accession>A0ABW3I5P8</accession>
<dbReference type="InterPro" id="IPR004635">
    <property type="entry name" value="Pept_S49_SppA"/>
</dbReference>
<dbReference type="PANTHER" id="PTHR33209">
    <property type="entry name" value="PROTEASE 4"/>
    <property type="match status" value="1"/>
</dbReference>
<name>A0ABW3I5P8_9FLAO</name>
<dbReference type="GO" id="GO:0016787">
    <property type="term" value="F:hydrolase activity"/>
    <property type="evidence" value="ECO:0007669"/>
    <property type="project" value="UniProtKB-KW"/>
</dbReference>
<dbReference type="EC" id="3.4.21.-" evidence="9"/>
<evidence type="ECO:0000256" key="4">
    <source>
        <dbReference type="ARBA" id="ARBA00022801"/>
    </source>
</evidence>
<feature type="transmembrane region" description="Helical" evidence="7">
    <location>
        <begin position="7"/>
        <end position="32"/>
    </location>
</feature>
<proteinExistence type="inferred from homology"/>
<keyword evidence="6 7" id="KW-0472">Membrane</keyword>